<evidence type="ECO:0000259" key="8">
    <source>
        <dbReference type="PROSITE" id="PS50240"/>
    </source>
</evidence>
<dbReference type="MEROPS" id="S01.035"/>
<feature type="domain" description="Peptidase S1" evidence="8">
    <location>
        <begin position="49"/>
        <end position="286"/>
    </location>
</feature>
<comment type="subcellular location">
    <subcellularLocation>
        <location evidence="1">Secreted</location>
    </subcellularLocation>
</comment>
<dbReference type="Proteomes" id="UP000007880">
    <property type="component" value="Chromosome"/>
</dbReference>
<dbReference type="Gene3D" id="2.60.120.260">
    <property type="entry name" value="Galactose-binding domain-like"/>
    <property type="match status" value="1"/>
</dbReference>
<evidence type="ECO:0000313" key="9">
    <source>
        <dbReference type="EMBL" id="BAL99116.1"/>
    </source>
</evidence>
<dbReference type="GO" id="GO:0005615">
    <property type="term" value="C:extracellular space"/>
    <property type="evidence" value="ECO:0007669"/>
    <property type="project" value="TreeGrafter"/>
</dbReference>
<accession>I0I1H9</accession>
<proteinExistence type="predicted"/>
<dbReference type="EMBL" id="AP012337">
    <property type="protein sequence ID" value="BAL99116.1"/>
    <property type="molecule type" value="Genomic_DNA"/>
</dbReference>
<feature type="compositionally biased region" description="Low complexity" evidence="7">
    <location>
        <begin position="289"/>
        <end position="315"/>
    </location>
</feature>
<name>I0I1H9_CALAS</name>
<keyword evidence="2" id="KW-0964">Secreted</keyword>
<evidence type="ECO:0000256" key="4">
    <source>
        <dbReference type="ARBA" id="ARBA00022801"/>
    </source>
</evidence>
<dbReference type="PROSITE" id="PS00135">
    <property type="entry name" value="TRYPSIN_SER"/>
    <property type="match status" value="1"/>
</dbReference>
<evidence type="ECO:0000256" key="6">
    <source>
        <dbReference type="RuleBase" id="RU363034"/>
    </source>
</evidence>
<dbReference type="PROSITE" id="PS00134">
    <property type="entry name" value="TRYPSIN_HIS"/>
    <property type="match status" value="1"/>
</dbReference>
<dbReference type="InterPro" id="IPR050127">
    <property type="entry name" value="Serine_Proteases_S1"/>
</dbReference>
<dbReference type="HOGENOM" id="CLU_532855_0_0_0"/>
<keyword evidence="6" id="KW-0720">Serine protease</keyword>
<dbReference type="KEGG" id="cap:CLDAP_10770"/>
<dbReference type="SUPFAM" id="SSF50494">
    <property type="entry name" value="Trypsin-like serine proteases"/>
    <property type="match status" value="1"/>
</dbReference>
<dbReference type="GO" id="GO:0006508">
    <property type="term" value="P:proteolysis"/>
    <property type="evidence" value="ECO:0007669"/>
    <property type="project" value="UniProtKB-KW"/>
</dbReference>
<dbReference type="InterPro" id="IPR001254">
    <property type="entry name" value="Trypsin_dom"/>
</dbReference>
<dbReference type="SUPFAM" id="SSF49899">
    <property type="entry name" value="Concanavalin A-like lectins/glucanases"/>
    <property type="match status" value="1"/>
</dbReference>
<dbReference type="FunFam" id="2.40.10.10:FF:000003">
    <property type="entry name" value="Transmembrane serine protease 3"/>
    <property type="match status" value="1"/>
</dbReference>
<evidence type="ECO:0000256" key="1">
    <source>
        <dbReference type="ARBA" id="ARBA00004613"/>
    </source>
</evidence>
<dbReference type="InterPro" id="IPR043504">
    <property type="entry name" value="Peptidase_S1_PA_chymotrypsin"/>
</dbReference>
<organism evidence="9 10">
    <name type="scientific">Caldilinea aerophila (strain DSM 14535 / JCM 11387 / NBRC 104270 / STL-6-O1)</name>
    <dbReference type="NCBI Taxonomy" id="926550"/>
    <lineage>
        <taxon>Bacteria</taxon>
        <taxon>Bacillati</taxon>
        <taxon>Chloroflexota</taxon>
        <taxon>Caldilineae</taxon>
        <taxon>Caldilineales</taxon>
        <taxon>Caldilineaceae</taxon>
        <taxon>Caldilinea</taxon>
    </lineage>
</organism>
<dbReference type="PATRIC" id="fig|926550.5.peg.1138"/>
<sequence length="511" mass="53454">MVALSFLLVNQPSLQAQSGEEEPTPGDARSVVAEPAASPVVTAPRQGLIVGGENAAVGELPWQVLVSPGPFLCGGSLIDVQWVLTAAHCLVDDNNTPIAPGEVQVVAGEYDRSQIDGTEQQRAVSLVVVHPNYNPITSDNDIALLRLSTPVSLGPSVGLVPLISSPTHDALVAPDVSSLVSGWGATSEGGQSASILQKVRLPIVSNDACNAVYNSGITQNMLCAGLAEGGKDSCQGDSGGPLVVPDGAGWRLAGVVSFGIGCARPNVYGVYARVSQYIAWINSHISGGTPTATPTTPTATPTTPTATPTTPTATPSPNPDANLVRNGDFELGRNGDWSESSAGDYALIVDQGNLDSMLPFSGAWAAWLGGANDETSTLTQDMLLIGDTATLTFHYQIRSADECGFDMARVDIEMLGQPQNRNDNQPRSVHSVIVEYDLCADNQTDAWTSATFDVSAFLGQTIRIKFGVVSNESGISNFFLDDVRISMSSGGTPEPTPDLPANHLFLPITTR</sequence>
<dbReference type="InterPro" id="IPR001314">
    <property type="entry name" value="Peptidase_S1A"/>
</dbReference>
<dbReference type="CDD" id="cd00190">
    <property type="entry name" value="Tryp_SPc"/>
    <property type="match status" value="1"/>
</dbReference>
<dbReference type="InterPro" id="IPR013320">
    <property type="entry name" value="ConA-like_dom_sf"/>
</dbReference>
<evidence type="ECO:0000256" key="5">
    <source>
        <dbReference type="ARBA" id="ARBA00023157"/>
    </source>
</evidence>
<dbReference type="Pfam" id="PF00089">
    <property type="entry name" value="Trypsin"/>
    <property type="match status" value="1"/>
</dbReference>
<protein>
    <submittedName>
        <fullName evidence="9">Putative trypsin-like protease</fullName>
    </submittedName>
</protein>
<dbReference type="PROSITE" id="PS50240">
    <property type="entry name" value="TRYPSIN_DOM"/>
    <property type="match status" value="1"/>
</dbReference>
<dbReference type="eggNOG" id="COG5640">
    <property type="taxonomic scope" value="Bacteria"/>
</dbReference>
<dbReference type="PANTHER" id="PTHR24264">
    <property type="entry name" value="TRYPSIN-RELATED"/>
    <property type="match status" value="1"/>
</dbReference>
<gene>
    <name evidence="9" type="ordered locus">CLDAP_10770</name>
</gene>
<reference evidence="9 10" key="1">
    <citation type="submission" date="2012-02" db="EMBL/GenBank/DDBJ databases">
        <title>Complete genome sequence of Caldilinea aerophila DSM 14535 (= NBRC 102666).</title>
        <authorList>
            <person name="Oguchi A."/>
            <person name="Hosoyama A."/>
            <person name="Sekine M."/>
            <person name="Fukai R."/>
            <person name="Kato Y."/>
            <person name="Nakamura S."/>
            <person name="Hanada S."/>
            <person name="Yamazaki S."/>
            <person name="Fujita N."/>
        </authorList>
    </citation>
    <scope>NUCLEOTIDE SEQUENCE [LARGE SCALE GENOMIC DNA]</scope>
    <source>
        <strain evidence="10">DSM 14535 / JCM 11387 / NBRC 104270 / STL-6-O1</strain>
    </source>
</reference>
<keyword evidence="4 6" id="KW-0378">Hydrolase</keyword>
<dbReference type="InterPro" id="IPR018114">
    <property type="entry name" value="TRYPSIN_HIS"/>
</dbReference>
<dbReference type="InterPro" id="IPR033116">
    <property type="entry name" value="TRYPSIN_SER"/>
</dbReference>
<dbReference type="PRINTS" id="PR00722">
    <property type="entry name" value="CHYMOTRYPSIN"/>
</dbReference>
<dbReference type="InterPro" id="IPR009003">
    <property type="entry name" value="Peptidase_S1_PA"/>
</dbReference>
<dbReference type="SMART" id="SM00020">
    <property type="entry name" value="Tryp_SPc"/>
    <property type="match status" value="1"/>
</dbReference>
<evidence type="ECO:0000256" key="7">
    <source>
        <dbReference type="SAM" id="MobiDB-lite"/>
    </source>
</evidence>
<keyword evidence="10" id="KW-1185">Reference proteome</keyword>
<keyword evidence="5" id="KW-1015">Disulfide bond</keyword>
<evidence type="ECO:0000313" key="10">
    <source>
        <dbReference type="Proteomes" id="UP000007880"/>
    </source>
</evidence>
<dbReference type="GO" id="GO:0004252">
    <property type="term" value="F:serine-type endopeptidase activity"/>
    <property type="evidence" value="ECO:0007669"/>
    <property type="project" value="InterPro"/>
</dbReference>
<feature type="region of interest" description="Disordered" evidence="7">
    <location>
        <begin position="288"/>
        <end position="321"/>
    </location>
</feature>
<dbReference type="AlphaFoldDB" id="I0I1H9"/>
<keyword evidence="3 6" id="KW-0645">Protease</keyword>
<dbReference type="PANTHER" id="PTHR24264:SF65">
    <property type="entry name" value="SRCR DOMAIN-CONTAINING PROTEIN"/>
    <property type="match status" value="1"/>
</dbReference>
<evidence type="ECO:0000256" key="2">
    <source>
        <dbReference type="ARBA" id="ARBA00022525"/>
    </source>
</evidence>
<evidence type="ECO:0000256" key="3">
    <source>
        <dbReference type="ARBA" id="ARBA00022670"/>
    </source>
</evidence>
<dbReference type="STRING" id="926550.CLDAP_10770"/>
<dbReference type="Gene3D" id="2.40.10.10">
    <property type="entry name" value="Trypsin-like serine proteases"/>
    <property type="match status" value="1"/>
</dbReference>